<dbReference type="SUPFAM" id="SSF50475">
    <property type="entry name" value="FMN-binding split barrel"/>
    <property type="match status" value="1"/>
</dbReference>
<evidence type="ECO:0000313" key="2">
    <source>
        <dbReference type="Proteomes" id="UP000000674"/>
    </source>
</evidence>
<evidence type="ECO:0008006" key="3">
    <source>
        <dbReference type="Google" id="ProtNLM"/>
    </source>
</evidence>
<dbReference type="InterPro" id="IPR004378">
    <property type="entry name" value="F420H2_quin_Rdtase"/>
</dbReference>
<reference evidence="1 2" key="1">
    <citation type="submission" date="2006-10" db="EMBL/GenBank/DDBJ databases">
        <title>Complete sequence of Methanosaeta thermophila PT.</title>
        <authorList>
            <consortium name="US DOE Joint Genome Institute"/>
            <person name="Copeland A."/>
            <person name="Lucas S."/>
            <person name="Lapidus A."/>
            <person name="Barry K."/>
            <person name="Detter J.C."/>
            <person name="Glavina del Rio T."/>
            <person name="Hammon N."/>
            <person name="Israni S."/>
            <person name="Pitluck S."/>
            <person name="Chain P."/>
            <person name="Malfatti S."/>
            <person name="Shin M."/>
            <person name="Vergez L."/>
            <person name="Schmutz J."/>
            <person name="Larimer F."/>
            <person name="Land M."/>
            <person name="Hauser L."/>
            <person name="Kyrpides N."/>
            <person name="Kim E."/>
            <person name="Smith K.S."/>
            <person name="Ingram-Smith C."/>
            <person name="Richardson P."/>
        </authorList>
    </citation>
    <scope>NUCLEOTIDE SEQUENCE [LARGE SCALE GENOMIC DNA]</scope>
    <source>
        <strain evidence="2">DSM 6194 / JCM 14653 / NBRC 101360 / PT</strain>
    </source>
</reference>
<gene>
    <name evidence="1" type="ordered locus">Mthe_0222</name>
</gene>
<sequence length="161" mass="18377">MNARIYRLFFRLLNSLFILPAFRTGLGRIVSNPVTGRVMVLILKGRRTGRTRYTPVGYATMNGRIYCYRGGRSRGAWYLNLLAEPRLEIMLPEGRIRGCAEVVTDEEEKFTALRKILKNGGLSGLVYGFNPWTVEEGVLRERMRGVKVVRITPSSPIPRDR</sequence>
<dbReference type="HOGENOM" id="CLU_1682689_0_0_2"/>
<dbReference type="InterPro" id="IPR012349">
    <property type="entry name" value="Split_barrel_FMN-bd"/>
</dbReference>
<dbReference type="Gene3D" id="2.30.110.10">
    <property type="entry name" value="Electron Transport, Fmn-binding Protein, Chain A"/>
    <property type="match status" value="1"/>
</dbReference>
<dbReference type="GO" id="GO:0016491">
    <property type="term" value="F:oxidoreductase activity"/>
    <property type="evidence" value="ECO:0007669"/>
    <property type="project" value="InterPro"/>
</dbReference>
<dbReference type="RefSeq" id="WP_011695419.1">
    <property type="nucleotide sequence ID" value="NC_008553.1"/>
</dbReference>
<dbReference type="GeneID" id="4461995"/>
<dbReference type="AlphaFoldDB" id="A0B5P6"/>
<organism evidence="1 2">
    <name type="scientific">Methanothrix thermoacetophila (strain DSM 6194 / JCM 14653 / NBRC 101360 / PT)</name>
    <name type="common">Methanosaeta thermophila</name>
    <dbReference type="NCBI Taxonomy" id="349307"/>
    <lineage>
        <taxon>Archaea</taxon>
        <taxon>Methanobacteriati</taxon>
        <taxon>Methanobacteriota</taxon>
        <taxon>Stenosarchaea group</taxon>
        <taxon>Methanomicrobia</taxon>
        <taxon>Methanotrichales</taxon>
        <taxon>Methanotrichaceae</taxon>
        <taxon>Methanothrix</taxon>
    </lineage>
</organism>
<keyword evidence="2" id="KW-1185">Reference proteome</keyword>
<proteinExistence type="predicted"/>
<dbReference type="OrthoDB" id="381749at2157"/>
<dbReference type="Proteomes" id="UP000000674">
    <property type="component" value="Chromosome"/>
</dbReference>
<dbReference type="KEGG" id="mtp:Mthe_0222"/>
<dbReference type="Pfam" id="PF04075">
    <property type="entry name" value="F420H2_quin_red"/>
    <property type="match status" value="1"/>
</dbReference>
<accession>A0B5P6</accession>
<dbReference type="EMBL" id="CP000477">
    <property type="protein sequence ID" value="ABK14020.1"/>
    <property type="molecule type" value="Genomic_DNA"/>
</dbReference>
<name>A0B5P6_METTP</name>
<protein>
    <recommendedName>
        <fullName evidence="3">Nitroreductase family deazaflavin-dependent oxidoreductase</fullName>
    </recommendedName>
</protein>
<evidence type="ECO:0000313" key="1">
    <source>
        <dbReference type="EMBL" id="ABK14020.1"/>
    </source>
</evidence>